<dbReference type="Pfam" id="PF05721">
    <property type="entry name" value="PhyH"/>
    <property type="match status" value="1"/>
</dbReference>
<keyword evidence="2" id="KW-1185">Reference proteome</keyword>
<keyword evidence="1" id="KW-0223">Dioxygenase</keyword>
<evidence type="ECO:0000313" key="2">
    <source>
        <dbReference type="Proteomes" id="UP000317894"/>
    </source>
</evidence>
<dbReference type="AlphaFoldDB" id="A0A552UA66"/>
<sequence length="288" mass="32184">MIVSDATLDEVRTRGFAMVPDFIPADRLHAAQEALWTIFPRPADYFADPEAHPKFGKSQFAGIRLFPYDNPALDCLPVLPGLVDAAERFLGGEDIDLYKVELWAKYAGAIDYDQPHHRDYGNHTLVVPRLDRPQLTTIMLLSDVSEADGATRAVPLEHTHDIPLSPRNLTGDALREHEVALTGTAGTLILYQTHVFHRGANFEAADASRFIIMTDFKRRGQRWTGKMAWPDQAIRPGWSEALAAMTVRERDLFGFPPPGDDYWTPETLAGVQARYPAMDVTPYAQGDL</sequence>
<dbReference type="RefSeq" id="WP_144335280.1">
    <property type="nucleotide sequence ID" value="NZ_VJWA01000002.1"/>
</dbReference>
<comment type="caution">
    <text evidence="1">The sequence shown here is derived from an EMBL/GenBank/DDBJ whole genome shotgun (WGS) entry which is preliminary data.</text>
</comment>
<organism evidence="1 2">
    <name type="scientific">Glacieibacterium frigidum</name>
    <dbReference type="NCBI Taxonomy" id="2593303"/>
    <lineage>
        <taxon>Bacteria</taxon>
        <taxon>Pseudomonadati</taxon>
        <taxon>Pseudomonadota</taxon>
        <taxon>Alphaproteobacteria</taxon>
        <taxon>Sphingomonadales</taxon>
        <taxon>Sphingosinicellaceae</taxon>
        <taxon>Glacieibacterium</taxon>
    </lineage>
</organism>
<accession>A0A552UA66</accession>
<dbReference type="EMBL" id="VJWA01000002">
    <property type="protein sequence ID" value="TRW15111.1"/>
    <property type="molecule type" value="Genomic_DNA"/>
</dbReference>
<proteinExistence type="predicted"/>
<protein>
    <submittedName>
        <fullName evidence="1">Phytanoyl-CoA dioxygenase family protein</fullName>
    </submittedName>
</protein>
<dbReference type="OrthoDB" id="9796766at2"/>
<name>A0A552UA66_9SPHN</name>
<dbReference type="GO" id="GO:0016706">
    <property type="term" value="F:2-oxoglutarate-dependent dioxygenase activity"/>
    <property type="evidence" value="ECO:0007669"/>
    <property type="project" value="UniProtKB-ARBA"/>
</dbReference>
<evidence type="ECO:0000313" key="1">
    <source>
        <dbReference type="EMBL" id="TRW15111.1"/>
    </source>
</evidence>
<dbReference type="Gene3D" id="2.60.120.620">
    <property type="entry name" value="q2cbj1_9rhob like domain"/>
    <property type="match status" value="1"/>
</dbReference>
<gene>
    <name evidence="1" type="ORF">FMM06_15815</name>
</gene>
<dbReference type="Proteomes" id="UP000317894">
    <property type="component" value="Unassembled WGS sequence"/>
</dbReference>
<keyword evidence="1" id="KW-0560">Oxidoreductase</keyword>
<reference evidence="1 2" key="1">
    <citation type="submission" date="2019-07" db="EMBL/GenBank/DDBJ databases">
        <title>Novel species isolated from glacier.</title>
        <authorList>
            <person name="Liu Q."/>
            <person name="Xin Y.-H."/>
        </authorList>
    </citation>
    <scope>NUCLEOTIDE SEQUENCE [LARGE SCALE GENOMIC DNA]</scope>
    <source>
        <strain evidence="1 2">LB1R16</strain>
    </source>
</reference>
<dbReference type="InterPro" id="IPR008775">
    <property type="entry name" value="Phytyl_CoA_dOase-like"/>
</dbReference>
<dbReference type="SUPFAM" id="SSF51197">
    <property type="entry name" value="Clavaminate synthase-like"/>
    <property type="match status" value="1"/>
</dbReference>